<reference evidence="12 13" key="1">
    <citation type="journal article" date="2017" name="ISME J.">
        <title>Genome of 'Ca. Desulfovibrio trichonymphae', an H2-oxidizing bacterium in a tripartite symbiotic system within a protist cell in the termite gut.</title>
        <authorList>
            <person name="Kuwahara H."/>
            <person name="Yuki M."/>
            <person name="Izawa K."/>
            <person name="Ohkuma M."/>
            <person name="Hongoh Y."/>
        </authorList>
    </citation>
    <scope>NUCLEOTIDE SEQUENCE [LARGE SCALE GENOMIC DNA]</scope>
    <source>
        <strain evidence="12 13">Rs-N31</strain>
    </source>
</reference>
<comment type="catalytic activity">
    <reaction evidence="7">
        <text>alpha-D-mannose 1-phosphate + GTP + H(+) = GDP-alpha-D-mannose + diphosphate</text>
        <dbReference type="Rhea" id="RHEA:15229"/>
        <dbReference type="ChEBI" id="CHEBI:15378"/>
        <dbReference type="ChEBI" id="CHEBI:33019"/>
        <dbReference type="ChEBI" id="CHEBI:37565"/>
        <dbReference type="ChEBI" id="CHEBI:57527"/>
        <dbReference type="ChEBI" id="CHEBI:58409"/>
        <dbReference type="EC" id="2.7.7.13"/>
    </reaction>
</comment>
<evidence type="ECO:0000313" key="13">
    <source>
        <dbReference type="Proteomes" id="UP000242645"/>
    </source>
</evidence>
<dbReference type="InterPro" id="IPR001538">
    <property type="entry name" value="Man6P_isomerase-2_C"/>
</dbReference>
<dbReference type="PANTHER" id="PTHR46390:SF1">
    <property type="entry name" value="MANNOSE-1-PHOSPHATE GUANYLYLTRANSFERASE"/>
    <property type="match status" value="1"/>
</dbReference>
<comment type="similarity">
    <text evidence="1 8">Belongs to the mannose-6-phosphate isomerase type 2 family.</text>
</comment>
<evidence type="ECO:0000256" key="4">
    <source>
        <dbReference type="ARBA" id="ARBA00022695"/>
    </source>
</evidence>
<keyword evidence="6" id="KW-0342">GTP-binding</keyword>
<evidence type="ECO:0000256" key="8">
    <source>
        <dbReference type="RuleBase" id="RU004190"/>
    </source>
</evidence>
<proteinExistence type="inferred from homology"/>
<dbReference type="GO" id="GO:0016853">
    <property type="term" value="F:isomerase activity"/>
    <property type="evidence" value="ECO:0007669"/>
    <property type="project" value="UniProtKB-KW"/>
</dbReference>
<dbReference type="GO" id="GO:0004475">
    <property type="term" value="F:mannose-1-phosphate guanylyltransferase (GTP) activity"/>
    <property type="evidence" value="ECO:0007669"/>
    <property type="project" value="UniProtKB-EC"/>
</dbReference>
<evidence type="ECO:0000256" key="3">
    <source>
        <dbReference type="ARBA" id="ARBA00022679"/>
    </source>
</evidence>
<name>A0A1J1E2N8_9BACT</name>
<dbReference type="Pfam" id="PF22640">
    <property type="entry name" value="ManC_GMP_beta-helix"/>
    <property type="match status" value="1"/>
</dbReference>
<dbReference type="CDD" id="cd02509">
    <property type="entry name" value="GDP-M1P_Guanylyltransferase"/>
    <property type="match status" value="1"/>
</dbReference>
<sequence>MKFCPVILCGGFGTRLWPLSRSHYPKQFMDLGGRRSLFSDTLIRVKDMPDMPPPLVICNEEQRFLAAAQLQAEYPGHAGRIILEPLGRNTAPAIAVAALAALHAETSPPFLLVLPSDHAIKDRTLFAQAVVKAADIALNGRLVVFGIQPTKAETGYGWLERGDALETGYTLRRFVEKPCRKDAEAMLATGGYYWNSGMFLFAPQLYLQELQRYAPEIYAHSLAAFEGRRTDTDFIHLDNTAFSACPSDSIDYAVMEKTAYAAMVPLDVGWSDLGSWAALYAMSDKDKNGNVRVGDIIAEDTADTYLHSSGRLIAALGIHDMIVVETGDTVLVADKERTEDVKKLVARLADEKRAEKDVHLRVLRPWGWYETLALGNRFQVKRIMVNPGAALSLQMHHHRAEHWVVVSGTGEIAVGDNVVLLHEDQSTYIPLGVKHRLCNPGRMPLEIIEVQSGAYLDEDDIVRFEDHYGRFMP</sequence>
<dbReference type="EC" id="2.7.7.13" evidence="2"/>
<evidence type="ECO:0000256" key="1">
    <source>
        <dbReference type="ARBA" id="ARBA00006115"/>
    </source>
</evidence>
<dbReference type="InterPro" id="IPR014710">
    <property type="entry name" value="RmlC-like_jellyroll"/>
</dbReference>
<dbReference type="Gene3D" id="2.60.120.10">
    <property type="entry name" value="Jelly Rolls"/>
    <property type="match status" value="1"/>
</dbReference>
<organism evidence="12 13">
    <name type="scientific">Candidatus Desulfovibrio trichonymphae</name>
    <dbReference type="NCBI Taxonomy" id="1725232"/>
    <lineage>
        <taxon>Bacteria</taxon>
        <taxon>Pseudomonadati</taxon>
        <taxon>Thermodesulfobacteriota</taxon>
        <taxon>Desulfovibrionia</taxon>
        <taxon>Desulfovibrionales</taxon>
        <taxon>Desulfovibrionaceae</taxon>
        <taxon>Desulfovibrio</taxon>
    </lineage>
</organism>
<dbReference type="Pfam" id="PF01050">
    <property type="entry name" value="MannoseP_isomer"/>
    <property type="match status" value="1"/>
</dbReference>
<dbReference type="InterPro" id="IPR029044">
    <property type="entry name" value="Nucleotide-diphossugar_trans"/>
</dbReference>
<feature type="domain" description="Nucleotidyl transferase" evidence="9">
    <location>
        <begin position="5"/>
        <end position="287"/>
    </location>
</feature>
<dbReference type="AlphaFoldDB" id="A0A1J1E2N8"/>
<keyword evidence="4 12" id="KW-0548">Nucleotidyltransferase</keyword>
<dbReference type="GO" id="GO:0009298">
    <property type="term" value="P:GDP-mannose biosynthetic process"/>
    <property type="evidence" value="ECO:0007669"/>
    <property type="project" value="TreeGrafter"/>
</dbReference>
<evidence type="ECO:0000256" key="6">
    <source>
        <dbReference type="ARBA" id="ARBA00023134"/>
    </source>
</evidence>
<protein>
    <recommendedName>
        <fullName evidence="2">mannose-1-phosphate guanylyltransferase</fullName>
        <ecNumber evidence="2">2.7.7.13</ecNumber>
    </recommendedName>
</protein>
<gene>
    <name evidence="12" type="primary">manC</name>
    <name evidence="12" type="ORF">RSDT_0627</name>
</gene>
<evidence type="ECO:0000259" key="10">
    <source>
        <dbReference type="Pfam" id="PF01050"/>
    </source>
</evidence>
<dbReference type="RefSeq" id="WP_096399656.1">
    <property type="nucleotide sequence ID" value="NZ_AP017368.1"/>
</dbReference>
<evidence type="ECO:0000256" key="5">
    <source>
        <dbReference type="ARBA" id="ARBA00022741"/>
    </source>
</evidence>
<dbReference type="SUPFAM" id="SSF53448">
    <property type="entry name" value="Nucleotide-diphospho-sugar transferases"/>
    <property type="match status" value="1"/>
</dbReference>
<dbReference type="InterPro" id="IPR006375">
    <property type="entry name" value="Man1P_GuaTrfase/Man6P_Isoase"/>
</dbReference>
<dbReference type="FunFam" id="3.90.550.10:FF:000046">
    <property type="entry name" value="Mannose-1-phosphate guanylyltransferase (GDP)"/>
    <property type="match status" value="1"/>
</dbReference>
<feature type="domain" description="MannoseP isomerase/GMP-like beta-helix" evidence="11">
    <location>
        <begin position="296"/>
        <end position="348"/>
    </location>
</feature>
<keyword evidence="3 12" id="KW-0808">Transferase</keyword>
<dbReference type="NCBIfam" id="TIGR01479">
    <property type="entry name" value="GMP_PMI"/>
    <property type="match status" value="1"/>
</dbReference>
<dbReference type="FunFam" id="2.60.120.10:FF:000032">
    <property type="entry name" value="Mannose-1-phosphate guanylyltransferase/mannose-6-phosphate isomerase"/>
    <property type="match status" value="1"/>
</dbReference>
<dbReference type="InterPro" id="IPR005835">
    <property type="entry name" value="NTP_transferase_dom"/>
</dbReference>
<dbReference type="CDD" id="cd02213">
    <property type="entry name" value="cupin_PMI_typeII_C"/>
    <property type="match status" value="1"/>
</dbReference>
<keyword evidence="12" id="KW-0413">Isomerase</keyword>
<evidence type="ECO:0000313" key="12">
    <source>
        <dbReference type="EMBL" id="BAV92139.1"/>
    </source>
</evidence>
<dbReference type="Proteomes" id="UP000242645">
    <property type="component" value="Chromosome"/>
</dbReference>
<evidence type="ECO:0000259" key="9">
    <source>
        <dbReference type="Pfam" id="PF00483"/>
    </source>
</evidence>
<dbReference type="InterPro" id="IPR051161">
    <property type="entry name" value="Mannose-6P_isomerase_type2"/>
</dbReference>
<dbReference type="Pfam" id="PF00483">
    <property type="entry name" value="NTP_transferase"/>
    <property type="match status" value="1"/>
</dbReference>
<keyword evidence="5" id="KW-0547">Nucleotide-binding</keyword>
<dbReference type="OrthoDB" id="9806359at2"/>
<dbReference type="InterPro" id="IPR054566">
    <property type="entry name" value="ManC/GMP-like_b-helix"/>
</dbReference>
<evidence type="ECO:0000256" key="7">
    <source>
        <dbReference type="ARBA" id="ARBA00047343"/>
    </source>
</evidence>
<evidence type="ECO:0000256" key="2">
    <source>
        <dbReference type="ARBA" id="ARBA00012387"/>
    </source>
</evidence>
<accession>A0A1J1E2N8</accession>
<dbReference type="GO" id="GO:0005525">
    <property type="term" value="F:GTP binding"/>
    <property type="evidence" value="ECO:0007669"/>
    <property type="project" value="UniProtKB-KW"/>
</dbReference>
<dbReference type="EMBL" id="AP017368">
    <property type="protein sequence ID" value="BAV92139.1"/>
    <property type="molecule type" value="Genomic_DNA"/>
</dbReference>
<dbReference type="KEGG" id="dtr:RSDT_0627"/>
<dbReference type="SUPFAM" id="SSF51182">
    <property type="entry name" value="RmlC-like cupins"/>
    <property type="match status" value="1"/>
</dbReference>
<dbReference type="InterPro" id="IPR049577">
    <property type="entry name" value="GMPP_N"/>
</dbReference>
<dbReference type="InterPro" id="IPR011051">
    <property type="entry name" value="RmlC_Cupin_sf"/>
</dbReference>
<keyword evidence="13" id="KW-1185">Reference proteome</keyword>
<dbReference type="GO" id="GO:0000271">
    <property type="term" value="P:polysaccharide biosynthetic process"/>
    <property type="evidence" value="ECO:0007669"/>
    <property type="project" value="InterPro"/>
</dbReference>
<dbReference type="Gene3D" id="3.90.550.10">
    <property type="entry name" value="Spore Coat Polysaccharide Biosynthesis Protein SpsA, Chain A"/>
    <property type="match status" value="1"/>
</dbReference>
<feature type="domain" description="Mannose-6-phosphate isomerase type II C-terminal" evidence="10">
    <location>
        <begin position="352"/>
        <end position="466"/>
    </location>
</feature>
<dbReference type="PANTHER" id="PTHR46390">
    <property type="entry name" value="MANNOSE-1-PHOSPHATE GUANYLYLTRANSFERASE"/>
    <property type="match status" value="1"/>
</dbReference>
<evidence type="ECO:0000259" key="11">
    <source>
        <dbReference type="Pfam" id="PF22640"/>
    </source>
</evidence>